<evidence type="ECO:0000313" key="1">
    <source>
        <dbReference type="EMBL" id="BDT03683.1"/>
    </source>
</evidence>
<protein>
    <submittedName>
        <fullName evidence="1">Uncharacterized protein</fullName>
    </submittedName>
</protein>
<proteinExistence type="predicted"/>
<organism evidence="1 2">
    <name type="scientific">Spiroplasma ixodetis</name>
    <dbReference type="NCBI Taxonomy" id="2141"/>
    <lineage>
        <taxon>Bacteria</taxon>
        <taxon>Bacillati</taxon>
        <taxon>Mycoplasmatota</taxon>
        <taxon>Mollicutes</taxon>
        <taxon>Entomoplasmatales</taxon>
        <taxon>Spiroplasmataceae</taxon>
        <taxon>Spiroplasma</taxon>
    </lineage>
</organism>
<name>A0ABN6SXY7_9MOLU</name>
<dbReference type="Proteomes" id="UP001163387">
    <property type="component" value="Chromosome"/>
</dbReference>
<accession>A0ABN6SXY7</accession>
<dbReference type="RefSeq" id="WP_281749567.1">
    <property type="nucleotide sequence ID" value="NZ_AP026933.1"/>
</dbReference>
<keyword evidence="2" id="KW-1185">Reference proteome</keyword>
<dbReference type="EMBL" id="AP026933">
    <property type="protein sequence ID" value="BDT03683.1"/>
    <property type="molecule type" value="Genomic_DNA"/>
</dbReference>
<reference evidence="1 2" key="1">
    <citation type="journal article" date="2022" name="Front. Microbiol.">
        <title>Male-killing mechanisms vary between Spiroplasma species.</title>
        <authorList>
            <person name="Arai H."/>
            <person name="Inoue M."/>
            <person name="Kageyama D."/>
        </authorList>
    </citation>
    <scope>NUCLEOTIDE SEQUENCE [LARGE SCALE GENOMIC DNA]</scope>
    <source>
        <strain evidence="2">sHm</strain>
    </source>
</reference>
<evidence type="ECO:0000313" key="2">
    <source>
        <dbReference type="Proteomes" id="UP001163387"/>
    </source>
</evidence>
<gene>
    <name evidence="1" type="ORF">SHM_13290</name>
</gene>
<sequence length="97" mass="11130">MTYIYDVFNSKSHIIINSPKPEDLNSSKDILAILLYEYPNLNPNYVIVSNPHESFAVCVGDNVNYQGKVLIQIKKITKLLKGENKYATTICWDYTIE</sequence>